<dbReference type="AlphaFoldDB" id="G9NLI4"/>
<sequence>MPGQMEVAEKPPWLYYYTSETRLTCSSVLHFAWTKDQQRLNNPWETSFCNRTWSSLLVGVVAFEGSIAPSWELNASGAISEPQATGALGFARSSLR</sequence>
<organism evidence="1 2">
    <name type="scientific">Hypocrea atroviridis (strain ATCC 20476 / IMI 206040)</name>
    <name type="common">Trichoderma atroviride</name>
    <dbReference type="NCBI Taxonomy" id="452589"/>
    <lineage>
        <taxon>Eukaryota</taxon>
        <taxon>Fungi</taxon>
        <taxon>Dikarya</taxon>
        <taxon>Ascomycota</taxon>
        <taxon>Pezizomycotina</taxon>
        <taxon>Sordariomycetes</taxon>
        <taxon>Hypocreomycetidae</taxon>
        <taxon>Hypocreales</taxon>
        <taxon>Hypocreaceae</taxon>
        <taxon>Trichoderma</taxon>
    </lineage>
</organism>
<keyword evidence="2" id="KW-1185">Reference proteome</keyword>
<dbReference type="EMBL" id="ABDG02000018">
    <property type="protein sequence ID" value="EHK48746.1"/>
    <property type="molecule type" value="Genomic_DNA"/>
</dbReference>
<evidence type="ECO:0000313" key="2">
    <source>
        <dbReference type="Proteomes" id="UP000005426"/>
    </source>
</evidence>
<evidence type="ECO:0000313" key="1">
    <source>
        <dbReference type="EMBL" id="EHK48746.1"/>
    </source>
</evidence>
<dbReference type="HOGENOM" id="CLU_2360011_0_0_1"/>
<reference evidence="1 2" key="1">
    <citation type="journal article" date="2011" name="Genome Biol.">
        <title>Comparative genome sequence analysis underscores mycoparasitism as the ancestral life style of Trichoderma.</title>
        <authorList>
            <person name="Kubicek C.P."/>
            <person name="Herrera-Estrella A."/>
            <person name="Seidl-Seiboth V."/>
            <person name="Martinez D.A."/>
            <person name="Druzhinina I.S."/>
            <person name="Thon M."/>
            <person name="Zeilinger S."/>
            <person name="Casas-Flores S."/>
            <person name="Horwitz B.A."/>
            <person name="Mukherjee P.K."/>
            <person name="Mukherjee M."/>
            <person name="Kredics L."/>
            <person name="Alcaraz L.D."/>
            <person name="Aerts A."/>
            <person name="Antal Z."/>
            <person name="Atanasova L."/>
            <person name="Cervantes-Badillo M.G."/>
            <person name="Challacombe J."/>
            <person name="Chertkov O."/>
            <person name="McCluskey K."/>
            <person name="Coulpier F."/>
            <person name="Deshpande N."/>
            <person name="von Doehren H."/>
            <person name="Ebbole D.J."/>
            <person name="Esquivel-Naranjo E.U."/>
            <person name="Fekete E."/>
            <person name="Flipphi M."/>
            <person name="Glaser F."/>
            <person name="Gomez-Rodriguez E.Y."/>
            <person name="Gruber S."/>
            <person name="Han C."/>
            <person name="Henrissat B."/>
            <person name="Hermosa R."/>
            <person name="Hernandez-Onate M."/>
            <person name="Karaffa L."/>
            <person name="Kosti I."/>
            <person name="Le Crom S."/>
            <person name="Lindquist E."/>
            <person name="Lucas S."/>
            <person name="Luebeck M."/>
            <person name="Luebeck P.S."/>
            <person name="Margeot A."/>
            <person name="Metz B."/>
            <person name="Misra M."/>
            <person name="Nevalainen H."/>
            <person name="Omann M."/>
            <person name="Packer N."/>
            <person name="Perrone G."/>
            <person name="Uresti-Rivera E.E."/>
            <person name="Salamov A."/>
            <person name="Schmoll M."/>
            <person name="Seiboth B."/>
            <person name="Shapiro H."/>
            <person name="Sukno S."/>
            <person name="Tamayo-Ramos J.A."/>
            <person name="Tisch D."/>
            <person name="Wiest A."/>
            <person name="Wilkinson H.H."/>
            <person name="Zhang M."/>
            <person name="Coutinho P.M."/>
            <person name="Kenerley C.M."/>
            <person name="Monte E."/>
            <person name="Baker S.E."/>
            <person name="Grigoriev I.V."/>
        </authorList>
    </citation>
    <scope>NUCLEOTIDE SEQUENCE [LARGE SCALE GENOMIC DNA]</scope>
    <source>
        <strain evidence="2">ATCC 20476 / IMI 206040</strain>
    </source>
</reference>
<gene>
    <name evidence="1" type="ORF">TRIATDRAFT_298112</name>
</gene>
<accession>G9NLI4</accession>
<name>G9NLI4_HYPAI</name>
<proteinExistence type="predicted"/>
<comment type="caution">
    <text evidence="1">The sequence shown here is derived from an EMBL/GenBank/DDBJ whole genome shotgun (WGS) entry which is preliminary data.</text>
</comment>
<dbReference type="Proteomes" id="UP000005426">
    <property type="component" value="Unassembled WGS sequence"/>
</dbReference>
<protein>
    <submittedName>
        <fullName evidence="1">Uncharacterized protein</fullName>
    </submittedName>
</protein>